<dbReference type="EMBL" id="GBRH01245857">
    <property type="protein sequence ID" value="JAD52038.1"/>
    <property type="molecule type" value="Transcribed_RNA"/>
</dbReference>
<organism evidence="2">
    <name type="scientific">Arundo donax</name>
    <name type="common">Giant reed</name>
    <name type="synonym">Donax arundinaceus</name>
    <dbReference type="NCBI Taxonomy" id="35708"/>
    <lineage>
        <taxon>Eukaryota</taxon>
        <taxon>Viridiplantae</taxon>
        <taxon>Streptophyta</taxon>
        <taxon>Embryophyta</taxon>
        <taxon>Tracheophyta</taxon>
        <taxon>Spermatophyta</taxon>
        <taxon>Magnoliopsida</taxon>
        <taxon>Liliopsida</taxon>
        <taxon>Poales</taxon>
        <taxon>Poaceae</taxon>
        <taxon>PACMAD clade</taxon>
        <taxon>Arundinoideae</taxon>
        <taxon>Arundineae</taxon>
        <taxon>Arundo</taxon>
    </lineage>
</organism>
<sequence>MRQRNIVFTYISITYKNHGISTIFYEMAVKLFFCPQVIIALRLLSRVKSLLVQLFDLVDLCCQVVSRQQRHINGGKAIRTNIRSHSCVQLPTPNASTKDLEQQSPLVCSVWIKKTKGTPPPKTKNKNLSLLHSDEAGTEKSSK</sequence>
<reference evidence="2" key="2">
    <citation type="journal article" date="2015" name="Data Brief">
        <title>Shoot transcriptome of the giant reed, Arundo donax.</title>
        <authorList>
            <person name="Barrero R.A."/>
            <person name="Guerrero F.D."/>
            <person name="Moolhuijzen P."/>
            <person name="Goolsby J.A."/>
            <person name="Tidwell J."/>
            <person name="Bellgard S.E."/>
            <person name="Bellgard M.I."/>
        </authorList>
    </citation>
    <scope>NUCLEOTIDE SEQUENCE</scope>
    <source>
        <tissue evidence="2">Shoot tissue taken approximately 20 cm above the soil surface</tissue>
    </source>
</reference>
<feature type="region of interest" description="Disordered" evidence="1">
    <location>
        <begin position="114"/>
        <end position="143"/>
    </location>
</feature>
<proteinExistence type="predicted"/>
<feature type="compositionally biased region" description="Basic and acidic residues" evidence="1">
    <location>
        <begin position="132"/>
        <end position="143"/>
    </location>
</feature>
<evidence type="ECO:0000256" key="1">
    <source>
        <dbReference type="SAM" id="MobiDB-lite"/>
    </source>
</evidence>
<evidence type="ECO:0000313" key="2">
    <source>
        <dbReference type="EMBL" id="JAD52038.1"/>
    </source>
</evidence>
<dbReference type="AlphaFoldDB" id="A0A0A9AQ91"/>
<accession>A0A0A9AQ91</accession>
<name>A0A0A9AQ91_ARUDO</name>
<reference evidence="2" key="1">
    <citation type="submission" date="2014-09" db="EMBL/GenBank/DDBJ databases">
        <authorList>
            <person name="Magalhaes I.L.F."/>
            <person name="Oliveira U."/>
            <person name="Santos F.R."/>
            <person name="Vidigal T.H.D.A."/>
            <person name="Brescovit A.D."/>
            <person name="Santos A.J."/>
        </authorList>
    </citation>
    <scope>NUCLEOTIDE SEQUENCE</scope>
    <source>
        <tissue evidence="2">Shoot tissue taken approximately 20 cm above the soil surface</tissue>
    </source>
</reference>
<protein>
    <submittedName>
        <fullName evidence="2">Uncharacterized protein</fullName>
    </submittedName>
</protein>